<dbReference type="EMBL" id="ALBS01000048">
    <property type="protein sequence ID" value="EJT51684.1"/>
    <property type="molecule type" value="Genomic_DNA"/>
</dbReference>
<dbReference type="Pfam" id="PF03645">
    <property type="entry name" value="Tctex-1"/>
    <property type="match status" value="1"/>
</dbReference>
<evidence type="ECO:0000313" key="1">
    <source>
        <dbReference type="EMBL" id="EJT51684.1"/>
    </source>
</evidence>
<dbReference type="CDD" id="cd21449">
    <property type="entry name" value="DLC-like_SF"/>
    <property type="match status" value="1"/>
</dbReference>
<dbReference type="HOGENOM" id="CLU_2943465_0_0_1"/>
<dbReference type="Gene3D" id="3.30.1140.40">
    <property type="entry name" value="Tctex-1"/>
    <property type="match status" value="1"/>
</dbReference>
<dbReference type="Proteomes" id="UP000002748">
    <property type="component" value="Unassembled WGS sequence"/>
</dbReference>
<dbReference type="KEGG" id="tasa:A1Q1_07096"/>
<dbReference type="InterPro" id="IPR038586">
    <property type="entry name" value="Tctex-1-like_sf"/>
</dbReference>
<organism evidence="1 2">
    <name type="scientific">Trichosporon asahii var. asahii (strain ATCC 90039 / CBS 2479 / JCM 2466 / KCTC 7840 / NBRC 103889/ NCYC 2677 / UAMH 7654)</name>
    <name type="common">Yeast</name>
    <dbReference type="NCBI Taxonomy" id="1186058"/>
    <lineage>
        <taxon>Eukaryota</taxon>
        <taxon>Fungi</taxon>
        <taxon>Dikarya</taxon>
        <taxon>Basidiomycota</taxon>
        <taxon>Agaricomycotina</taxon>
        <taxon>Tremellomycetes</taxon>
        <taxon>Trichosporonales</taxon>
        <taxon>Trichosporonaceae</taxon>
        <taxon>Trichosporon</taxon>
    </lineage>
</organism>
<reference evidence="1 2" key="1">
    <citation type="journal article" date="2012" name="Eukaryot. Cell">
        <title>Draft genome sequence of CBS 2479, the standard type strain of Trichosporon asahii.</title>
        <authorList>
            <person name="Yang R.Y."/>
            <person name="Li H.T."/>
            <person name="Zhu H."/>
            <person name="Zhou G.P."/>
            <person name="Wang M."/>
            <person name="Wang L."/>
        </authorList>
    </citation>
    <scope>NUCLEOTIDE SEQUENCE [LARGE SCALE GENOMIC DNA]</scope>
    <source>
        <strain evidence="2">ATCC 90039 / CBS 2479 / JCM 2466 / KCTC 7840 / NCYC 2677 / UAMH 7654</strain>
    </source>
</reference>
<name>J6F3W3_TRIAS</name>
<dbReference type="RefSeq" id="XP_014182820.1">
    <property type="nucleotide sequence ID" value="XM_014327345.1"/>
</dbReference>
<dbReference type="VEuPathDB" id="FungiDB:A1Q1_07096"/>
<accession>J6F3W3</accession>
<comment type="caution">
    <text evidence="1">The sequence shown here is derived from an EMBL/GenBank/DDBJ whole genome shotgun (WGS) entry which is preliminary data.</text>
</comment>
<gene>
    <name evidence="1" type="ORF">A1Q1_07096</name>
</gene>
<protein>
    <submittedName>
        <fullName evidence="1">Uncharacterized protein</fullName>
    </submittedName>
</protein>
<dbReference type="InterPro" id="IPR005334">
    <property type="entry name" value="Tctex-1-like"/>
</dbReference>
<sequence length="60" mass="6708">MIEIEGKGFKYIVNTTFSENLGQAGRADMSCHWEDTDAAVQEMFSNDTMIVVCLAYAVRV</sequence>
<dbReference type="GeneID" id="25990608"/>
<dbReference type="OrthoDB" id="10260741at2759"/>
<dbReference type="AlphaFoldDB" id="J6F3W3"/>
<evidence type="ECO:0000313" key="2">
    <source>
        <dbReference type="Proteomes" id="UP000002748"/>
    </source>
</evidence>
<proteinExistence type="predicted"/>